<dbReference type="RefSeq" id="WP_168552545.1">
    <property type="nucleotide sequence ID" value="NZ_JAAWWL010000002.1"/>
</dbReference>
<protein>
    <recommendedName>
        <fullName evidence="4">MORN repeat-containing protein</fullName>
    </recommendedName>
</protein>
<organism evidence="2 3">
    <name type="scientific">Croceivirga thetidis</name>
    <dbReference type="NCBI Taxonomy" id="2721623"/>
    <lineage>
        <taxon>Bacteria</taxon>
        <taxon>Pseudomonadati</taxon>
        <taxon>Bacteroidota</taxon>
        <taxon>Flavobacteriia</taxon>
        <taxon>Flavobacteriales</taxon>
        <taxon>Flavobacteriaceae</taxon>
        <taxon>Croceivirga</taxon>
    </lineage>
</organism>
<dbReference type="PANTHER" id="PTHR43215">
    <property type="entry name" value="RADIAL SPOKE HEAD 1 HOMOLOG"/>
    <property type="match status" value="1"/>
</dbReference>
<evidence type="ECO:0000256" key="1">
    <source>
        <dbReference type="ARBA" id="ARBA00022737"/>
    </source>
</evidence>
<dbReference type="Pfam" id="PF02493">
    <property type="entry name" value="MORN"/>
    <property type="match status" value="4"/>
</dbReference>
<keyword evidence="3" id="KW-1185">Reference proteome</keyword>
<dbReference type="PANTHER" id="PTHR43215:SF14">
    <property type="entry name" value="RADIAL SPOKE HEAD 1 HOMOLOG"/>
    <property type="match status" value="1"/>
</dbReference>
<sequence>MNKKQRNLVLYLAVSLLVGFLLFTLLKVNALQEQLELQQQKELSLTNAMSTQDNLSQIDSMLVDGEDYTAALLAYQAKFQNEGDVNQQLAWRMAVAEKLMRLNVQQAAIASNTEEAEEISVTNTISPDLLQKQDSLRFALEKTKLQLSRIRKQMQQKSFGEYLTFSTAKGNQLHYVGGVKHGMANGFGIAILNSGSRYKGEWRDNLRHGHGTFYWADGQYYEGEYANDKRNGEGTYYWPNGEKYVGNWKNDERWGSGVFYDKDGNTIADGIWKGDKLVEQSKKRKKETETMVTVSL</sequence>
<dbReference type="Proteomes" id="UP000718451">
    <property type="component" value="Unassembled WGS sequence"/>
</dbReference>
<evidence type="ECO:0008006" key="4">
    <source>
        <dbReference type="Google" id="ProtNLM"/>
    </source>
</evidence>
<accession>A0ABX1GQZ1</accession>
<keyword evidence="1" id="KW-0677">Repeat</keyword>
<evidence type="ECO:0000313" key="2">
    <source>
        <dbReference type="EMBL" id="NKI32334.1"/>
    </source>
</evidence>
<dbReference type="SUPFAM" id="SSF82185">
    <property type="entry name" value="Histone H3 K4-specific methyltransferase SET7/9 N-terminal domain"/>
    <property type="match status" value="1"/>
</dbReference>
<dbReference type="EMBL" id="JAAWWL010000002">
    <property type="protein sequence ID" value="NKI32334.1"/>
    <property type="molecule type" value="Genomic_DNA"/>
</dbReference>
<gene>
    <name evidence="2" type="ORF">HCU67_10300</name>
</gene>
<comment type="caution">
    <text evidence="2">The sequence shown here is derived from an EMBL/GenBank/DDBJ whole genome shotgun (WGS) entry which is preliminary data.</text>
</comment>
<evidence type="ECO:0000313" key="3">
    <source>
        <dbReference type="Proteomes" id="UP000718451"/>
    </source>
</evidence>
<dbReference type="SMART" id="SM00698">
    <property type="entry name" value="MORN"/>
    <property type="match status" value="3"/>
</dbReference>
<proteinExistence type="predicted"/>
<reference evidence="2 3" key="1">
    <citation type="submission" date="2020-04" db="EMBL/GenBank/DDBJ databases">
        <authorList>
            <person name="Yoon J."/>
        </authorList>
    </citation>
    <scope>NUCLEOTIDE SEQUENCE [LARGE SCALE GENOMIC DNA]</scope>
    <source>
        <strain evidence="2 3">DJ-13</strain>
    </source>
</reference>
<name>A0ABX1GQZ1_9FLAO</name>
<dbReference type="Gene3D" id="2.20.110.10">
    <property type="entry name" value="Histone H3 K4-specific methyltransferase SET7/9 N-terminal domain"/>
    <property type="match status" value="2"/>
</dbReference>
<dbReference type="InterPro" id="IPR003409">
    <property type="entry name" value="MORN"/>
</dbReference>